<organism evidence="1 2">
    <name type="scientific">Ixodes persulcatus</name>
    <name type="common">Taiga tick</name>
    <dbReference type="NCBI Taxonomy" id="34615"/>
    <lineage>
        <taxon>Eukaryota</taxon>
        <taxon>Metazoa</taxon>
        <taxon>Ecdysozoa</taxon>
        <taxon>Arthropoda</taxon>
        <taxon>Chelicerata</taxon>
        <taxon>Arachnida</taxon>
        <taxon>Acari</taxon>
        <taxon>Parasitiformes</taxon>
        <taxon>Ixodida</taxon>
        <taxon>Ixodoidea</taxon>
        <taxon>Ixodidae</taxon>
        <taxon>Ixodinae</taxon>
        <taxon>Ixodes</taxon>
    </lineage>
</organism>
<name>A0AC60P3R3_IXOPE</name>
<reference evidence="1 2" key="1">
    <citation type="journal article" date="2020" name="Cell">
        <title>Large-Scale Comparative Analyses of Tick Genomes Elucidate Their Genetic Diversity and Vector Capacities.</title>
        <authorList>
            <consortium name="Tick Genome and Microbiome Consortium (TIGMIC)"/>
            <person name="Jia N."/>
            <person name="Wang J."/>
            <person name="Shi W."/>
            <person name="Du L."/>
            <person name="Sun Y."/>
            <person name="Zhan W."/>
            <person name="Jiang J.F."/>
            <person name="Wang Q."/>
            <person name="Zhang B."/>
            <person name="Ji P."/>
            <person name="Bell-Sakyi L."/>
            <person name="Cui X.M."/>
            <person name="Yuan T.T."/>
            <person name="Jiang B.G."/>
            <person name="Yang W.F."/>
            <person name="Lam T.T."/>
            <person name="Chang Q.C."/>
            <person name="Ding S.J."/>
            <person name="Wang X.J."/>
            <person name="Zhu J.G."/>
            <person name="Ruan X.D."/>
            <person name="Zhao L."/>
            <person name="Wei J.T."/>
            <person name="Ye R.Z."/>
            <person name="Que T.C."/>
            <person name="Du C.H."/>
            <person name="Zhou Y.H."/>
            <person name="Cheng J.X."/>
            <person name="Dai P.F."/>
            <person name="Guo W.B."/>
            <person name="Han X.H."/>
            <person name="Huang E.J."/>
            <person name="Li L.F."/>
            <person name="Wei W."/>
            <person name="Gao Y.C."/>
            <person name="Liu J.Z."/>
            <person name="Shao H.Z."/>
            <person name="Wang X."/>
            <person name="Wang C.C."/>
            <person name="Yang T.C."/>
            <person name="Huo Q.B."/>
            <person name="Li W."/>
            <person name="Chen H.Y."/>
            <person name="Chen S.E."/>
            <person name="Zhou L.G."/>
            <person name="Ni X.B."/>
            <person name="Tian J.H."/>
            <person name="Sheng Y."/>
            <person name="Liu T."/>
            <person name="Pan Y.S."/>
            <person name="Xia L.Y."/>
            <person name="Li J."/>
            <person name="Zhao F."/>
            <person name="Cao W.C."/>
        </authorList>
    </citation>
    <scope>NUCLEOTIDE SEQUENCE [LARGE SCALE GENOMIC DNA]</scope>
    <source>
        <strain evidence="1">Iper-2018</strain>
    </source>
</reference>
<gene>
    <name evidence="1" type="ORF">HPB47_008906</name>
</gene>
<protein>
    <submittedName>
        <fullName evidence="1">Uncharacterized protein</fullName>
    </submittedName>
</protein>
<comment type="caution">
    <text evidence="1">The sequence shown here is derived from an EMBL/GenBank/DDBJ whole genome shotgun (WGS) entry which is preliminary data.</text>
</comment>
<dbReference type="Proteomes" id="UP000805193">
    <property type="component" value="Unassembled WGS sequence"/>
</dbReference>
<accession>A0AC60P3R3</accession>
<sequence>MLVIVQDYKYKVVIQPRNSFNLSDPENELGGAILGALRSPPQNPVKFKPLYDQNILIACTNNMNDAFGFKSVKQLRISGQDLDVQAYLTQPRETTCTGIIRGIKLQFNEREISEHTYGWGY</sequence>
<evidence type="ECO:0000313" key="2">
    <source>
        <dbReference type="Proteomes" id="UP000805193"/>
    </source>
</evidence>
<evidence type="ECO:0000313" key="1">
    <source>
        <dbReference type="EMBL" id="KAG0413937.1"/>
    </source>
</evidence>
<proteinExistence type="predicted"/>
<keyword evidence="2" id="KW-1185">Reference proteome</keyword>
<dbReference type="EMBL" id="JABSTQ010011219">
    <property type="protein sequence ID" value="KAG0413937.1"/>
    <property type="molecule type" value="Genomic_DNA"/>
</dbReference>